<evidence type="ECO:0000256" key="3">
    <source>
        <dbReference type="PROSITE-ProRule" id="PRU00023"/>
    </source>
</evidence>
<dbReference type="PROSITE" id="PS50011">
    <property type="entry name" value="PROTEIN_KINASE_DOM"/>
    <property type="match status" value="1"/>
</dbReference>
<dbReference type="RefSeq" id="XP_018138988.1">
    <property type="nucleotide sequence ID" value="XM_018281879.1"/>
</dbReference>
<evidence type="ECO:0000256" key="1">
    <source>
        <dbReference type="ARBA" id="ARBA00022737"/>
    </source>
</evidence>
<sequence>MAPQELARSNVGFAQREHDVLSLLSIFVHTHQSLSVGLRLLGTVLDDQTFYMPNAVNCGGYFEVYLLPSKDILEADLLGGKEFIGSSLPDTVAVKCPRIKGKLNDRRNQKLWTSMAMELQILKHKQIMNHPNIVSLFGVCWWSVKGTHMPAFVLEAASSDLHSMVSNFCFTIDKMTTRKILGLAVDISCGLSALHDLGIIHGDMKPQNILIFEDDKLGYIAKLTDFGSSLLKTDIKDPIKLAYNTDIWQAPECHKALNGDQLMEADTFSLGLVLSYMLSRGFMLEPLTEIEESESDDSSEVYTISAQIASHSIRSIFGPALEAQEERLYGPMTARKPAGWPDPDEDLDKFDENESYMSIRKIQRGLIKALIPSLFEPSLRPSSKSIHKNIRIVLSWLLRRDMFYPLMSLEDPFTPELMRASKFNDQETDVLQNPDCEATEEDKERVWQYAQSMEWLDRSFKTIGTSSDLPEMGDITRPQAAHRITASLNTWAQSEAPPPEDMRKVRNPFAVVEAEASFGTLRTLPNRVLTQILGEMQAVAYNESESSSRRAEAAWQCSIFNLMAAQVSDVCSNNPHMDSTLSLLLLAANLGHWKAQSICGWFHDLFGGSLPVGEDIEIQWLHDATCKGSTTARRRLQHLNSDAYVTAVDELKCCFGGIGVELPREWNTYSDEDFLMLIEYQQRDIGNFLQLAATCGRLSLVNTIFEKYSSDVDINFRFPGDETVLLKASRSGHFHVVLTLLDHGADASLSSEEGATPLHFLSAFDEDKIPAVADRLMAAGASLEARSNNAQIFKTTTESLFGMVDGTPLTWAVSANNLTAVHALLDLGSDPFDVTGRTARYSDCWSNNSHVSPAWTAAANFQHEILEALLKKADNCAEKLNYNERCFGESQELKDPYTLLGWVVNGCDGHSIRRLLLHGKQYSYAFQQTFDLCLKFGADPNSVNREKLPVIRPAIQWGQPYILEYLMTTQEGRLKPDKSEWLHGVVVALALQDNATLDILLKYSREDELSPDDWSRFFATTKSLPDDVKVLDRFRKYRDPNMDFFPHFGNALLAGKYELAKFLYQTGKCDLMTMDDGRSLLGRLIISSKVYRNASLHVAALLRLNPPDEVYYNVMDLMGSKLTALQAVVYIQEYREGHKATTDILQAILRKKSDPEFLNRRVESGPWQGKTALYLAVESCNLDAVQYLIDTKSRQLDFSTLDSNGLSLMDQAALLMKNQKKNLELWEVPSEKWRDADLKHFENAIVIARLLYRTKKAKPNRVLLSVTRIDTDDIQAILYGQNEQLVIPCKISELRTAIESGQLDFENRVESSDPQRQQFQFVMKALRDHGLKLGLNDSVFAYTQEINSEEGEGEGSADPVDQSVGQDAYSEFVNSVKKLKL</sequence>
<keyword evidence="7" id="KW-1185">Reference proteome</keyword>
<dbReference type="Gene3D" id="1.25.40.20">
    <property type="entry name" value="Ankyrin repeat-containing domain"/>
    <property type="match status" value="2"/>
</dbReference>
<reference evidence="6 7" key="1">
    <citation type="journal article" date="2016" name="PLoS Pathog.">
        <title>Biosynthesis of antibiotic leucinostatins in bio-control fungus Purpureocillium lilacinum and their inhibition on phytophthora revealed by genome mining.</title>
        <authorList>
            <person name="Wang G."/>
            <person name="Liu Z."/>
            <person name="Lin R."/>
            <person name="Li E."/>
            <person name="Mao Z."/>
            <person name="Ling J."/>
            <person name="Yang Y."/>
            <person name="Yin W.B."/>
            <person name="Xie B."/>
        </authorList>
    </citation>
    <scope>NUCLEOTIDE SEQUENCE [LARGE SCALE GENOMIC DNA]</scope>
    <source>
        <strain evidence="6">170</strain>
    </source>
</reference>
<dbReference type="PROSITE" id="PS00108">
    <property type="entry name" value="PROTEIN_KINASE_ST"/>
    <property type="match status" value="1"/>
</dbReference>
<evidence type="ECO:0000256" key="4">
    <source>
        <dbReference type="SAM" id="MobiDB-lite"/>
    </source>
</evidence>
<keyword evidence="2 3" id="KW-0040">ANK repeat</keyword>
<dbReference type="Proteomes" id="UP000078397">
    <property type="component" value="Unassembled WGS sequence"/>
</dbReference>
<dbReference type="SUPFAM" id="SSF48403">
    <property type="entry name" value="Ankyrin repeat"/>
    <property type="match status" value="2"/>
</dbReference>
<name>A0A179F7V1_METCM</name>
<dbReference type="PROSITE" id="PS50088">
    <property type="entry name" value="ANK_REPEAT"/>
    <property type="match status" value="2"/>
</dbReference>
<dbReference type="STRING" id="1380566.A0A179F7V1"/>
<organism evidence="6 7">
    <name type="scientific">Pochonia chlamydosporia 170</name>
    <dbReference type="NCBI Taxonomy" id="1380566"/>
    <lineage>
        <taxon>Eukaryota</taxon>
        <taxon>Fungi</taxon>
        <taxon>Dikarya</taxon>
        <taxon>Ascomycota</taxon>
        <taxon>Pezizomycotina</taxon>
        <taxon>Sordariomycetes</taxon>
        <taxon>Hypocreomycetidae</taxon>
        <taxon>Hypocreales</taxon>
        <taxon>Clavicipitaceae</taxon>
        <taxon>Pochonia</taxon>
    </lineage>
</organism>
<protein>
    <submittedName>
        <fullName evidence="6">Protein kinase-like protein</fullName>
    </submittedName>
</protein>
<dbReference type="InterPro" id="IPR002110">
    <property type="entry name" value="Ankyrin_rpt"/>
</dbReference>
<dbReference type="SMART" id="SM00220">
    <property type="entry name" value="S_TKc"/>
    <property type="match status" value="1"/>
</dbReference>
<feature type="domain" description="Protein kinase" evidence="5">
    <location>
        <begin position="50"/>
        <end position="397"/>
    </location>
</feature>
<dbReference type="GeneID" id="28845873"/>
<evidence type="ECO:0000313" key="7">
    <source>
        <dbReference type="Proteomes" id="UP000078397"/>
    </source>
</evidence>
<dbReference type="SUPFAM" id="SSF56112">
    <property type="entry name" value="Protein kinase-like (PK-like)"/>
    <property type="match status" value="1"/>
</dbReference>
<dbReference type="InterPro" id="IPR000719">
    <property type="entry name" value="Prot_kinase_dom"/>
</dbReference>
<evidence type="ECO:0000259" key="5">
    <source>
        <dbReference type="PROSITE" id="PS50011"/>
    </source>
</evidence>
<evidence type="ECO:0000256" key="2">
    <source>
        <dbReference type="ARBA" id="ARBA00023043"/>
    </source>
</evidence>
<dbReference type="SMART" id="SM00248">
    <property type="entry name" value="ANK"/>
    <property type="match status" value="7"/>
</dbReference>
<dbReference type="KEGG" id="pchm:VFPPC_02185"/>
<dbReference type="PANTHER" id="PTHR24126:SF14">
    <property type="entry name" value="ANK_REP_REGION DOMAIN-CONTAINING PROTEIN"/>
    <property type="match status" value="1"/>
</dbReference>
<feature type="repeat" description="ANK" evidence="3">
    <location>
        <begin position="720"/>
        <end position="752"/>
    </location>
</feature>
<feature type="region of interest" description="Disordered" evidence="4">
    <location>
        <begin position="1347"/>
        <end position="1366"/>
    </location>
</feature>
<dbReference type="CDD" id="cd00180">
    <property type="entry name" value="PKc"/>
    <property type="match status" value="1"/>
</dbReference>
<accession>A0A179F7V1</accession>
<feature type="repeat" description="ANK" evidence="3">
    <location>
        <begin position="753"/>
        <end position="788"/>
    </location>
</feature>
<dbReference type="EMBL" id="LSBJ02000001">
    <property type="protein sequence ID" value="OAQ61179.1"/>
    <property type="molecule type" value="Genomic_DNA"/>
</dbReference>
<proteinExistence type="predicted"/>
<dbReference type="Pfam" id="PF00069">
    <property type="entry name" value="Pkinase"/>
    <property type="match status" value="1"/>
</dbReference>
<gene>
    <name evidence="6" type="ORF">VFPPC_02185</name>
</gene>
<dbReference type="GO" id="GO:0005524">
    <property type="term" value="F:ATP binding"/>
    <property type="evidence" value="ECO:0007669"/>
    <property type="project" value="InterPro"/>
</dbReference>
<dbReference type="InterPro" id="IPR036770">
    <property type="entry name" value="Ankyrin_rpt-contain_sf"/>
</dbReference>
<evidence type="ECO:0000313" key="6">
    <source>
        <dbReference type="EMBL" id="OAQ61179.1"/>
    </source>
</evidence>
<comment type="caution">
    <text evidence="6">The sequence shown here is derived from an EMBL/GenBank/DDBJ whole genome shotgun (WGS) entry which is preliminary data.</text>
</comment>
<dbReference type="PANTHER" id="PTHR24126">
    <property type="entry name" value="ANKYRIN REPEAT, PH AND SEC7 DOMAIN CONTAINING PROTEIN SECG-RELATED"/>
    <property type="match status" value="1"/>
</dbReference>
<dbReference type="Gene3D" id="1.10.510.10">
    <property type="entry name" value="Transferase(Phosphotransferase) domain 1"/>
    <property type="match status" value="1"/>
</dbReference>
<dbReference type="OrthoDB" id="4062651at2759"/>
<dbReference type="InterPro" id="IPR008271">
    <property type="entry name" value="Ser/Thr_kinase_AS"/>
</dbReference>
<dbReference type="InterPro" id="IPR011009">
    <property type="entry name" value="Kinase-like_dom_sf"/>
</dbReference>
<keyword evidence="1" id="KW-0677">Repeat</keyword>
<dbReference type="GO" id="GO:0004672">
    <property type="term" value="F:protein kinase activity"/>
    <property type="evidence" value="ECO:0007669"/>
    <property type="project" value="InterPro"/>
</dbReference>